<feature type="transmembrane region" description="Helical" evidence="1">
    <location>
        <begin position="6"/>
        <end position="24"/>
    </location>
</feature>
<keyword evidence="1" id="KW-0812">Transmembrane</keyword>
<dbReference type="Proteomes" id="UP000218238">
    <property type="component" value="Unassembled WGS sequence"/>
</dbReference>
<dbReference type="EMBL" id="NTFS01000155">
    <property type="protein sequence ID" value="PAX53283.1"/>
    <property type="molecule type" value="Genomic_DNA"/>
</dbReference>
<keyword evidence="1" id="KW-1133">Transmembrane helix</keyword>
<protein>
    <submittedName>
        <fullName evidence="2">Uncharacterized protein</fullName>
    </submittedName>
</protein>
<accession>A0A2A2THS4</accession>
<evidence type="ECO:0000313" key="2">
    <source>
        <dbReference type="EMBL" id="PAX53283.1"/>
    </source>
</evidence>
<evidence type="ECO:0000313" key="3">
    <source>
        <dbReference type="Proteomes" id="UP000218238"/>
    </source>
</evidence>
<reference evidence="2 3" key="1">
    <citation type="submission" date="2017-08" db="EMBL/GenBank/DDBJ databases">
        <title>Draft genome sequence of filamentous cyanobacterium Calothrix elsteri CCALA 953.</title>
        <authorList>
            <person name="Gagunashvili A.N."/>
            <person name="Elster J."/>
            <person name="Andresson O.S."/>
        </authorList>
    </citation>
    <scope>NUCLEOTIDE SEQUENCE [LARGE SCALE GENOMIC DNA]</scope>
    <source>
        <strain evidence="2 3">CCALA 953</strain>
    </source>
</reference>
<gene>
    <name evidence="2" type="ORF">CK510_14830</name>
</gene>
<proteinExistence type="predicted"/>
<dbReference type="AlphaFoldDB" id="A0A2A2THS4"/>
<dbReference type="RefSeq" id="WP_095722435.1">
    <property type="nucleotide sequence ID" value="NZ_NTFS01000155.1"/>
</dbReference>
<comment type="caution">
    <text evidence="2">The sequence shown here is derived from an EMBL/GenBank/DDBJ whole genome shotgun (WGS) entry which is preliminary data.</text>
</comment>
<organism evidence="2 3">
    <name type="scientific">Brunnivagina elsteri CCALA 953</name>
    <dbReference type="NCBI Taxonomy" id="987040"/>
    <lineage>
        <taxon>Bacteria</taxon>
        <taxon>Bacillati</taxon>
        <taxon>Cyanobacteriota</taxon>
        <taxon>Cyanophyceae</taxon>
        <taxon>Nostocales</taxon>
        <taxon>Calotrichaceae</taxon>
        <taxon>Brunnivagina</taxon>
    </lineage>
</organism>
<name>A0A2A2THS4_9CYAN</name>
<keyword evidence="1" id="KW-0472">Membrane</keyword>
<keyword evidence="3" id="KW-1185">Reference proteome</keyword>
<feature type="transmembrane region" description="Helical" evidence="1">
    <location>
        <begin position="463"/>
        <end position="488"/>
    </location>
</feature>
<sequence length="513" mass="57348">MNLPVILDVSLGLIFIYLILSLLASEIQELLATVFQWRAEHLRKSIELFIAGDSQNSEEANVVQLANQIYSNPLIKSLNQQAKGFLANIPRQATWSVANVYRSFKQNPESNKKAETVFGGSRHSGPSYIPATTFATTLMETLQLPTIAQKLTETRLDSFKNQRLSEIENVVLKLQEQFGDKEEFADFSNFTYQAFAEIQADFEQVIWNFQQGKLDIDSGINSMTASFDRYIESFQINMPNDESANKALQQLQFYKNSSFTDTQKTISLAGLKPNVRELAQAVQRGTDIYQELTTSLLDRDNEMHQNLEKLIDRLPPSLAKNITNLAQRTEQNLRNTTEGVSGLQEAIAGNFDNSMERASGVYKRNAKGVALLLGFAIAAASNADAFHMISRLSKDSALRETIVQNAGQIVSQNRNQLNYVDIKTLSSQTAEALNDVALPIGWTDSNLEKQISWSQKQQKSFPVWRIITLIPGWFLSGIAIAMGAPFWFDLLGKVVNVRNSGKPPASSTRNNES</sequence>
<evidence type="ECO:0000256" key="1">
    <source>
        <dbReference type="SAM" id="Phobius"/>
    </source>
</evidence>
<dbReference type="OrthoDB" id="6286374at2"/>